<dbReference type="GO" id="GO:0071949">
    <property type="term" value="F:FAD binding"/>
    <property type="evidence" value="ECO:0007669"/>
    <property type="project" value="InterPro"/>
</dbReference>
<accession>A0A7J6LHA7</accession>
<dbReference type="PANTHER" id="PTHR42973">
    <property type="entry name" value="BINDING OXIDOREDUCTASE, PUTATIVE (AFU_ORTHOLOGUE AFUA_1G17690)-RELATED"/>
    <property type="match status" value="1"/>
</dbReference>
<feature type="domain" description="FAD-binding PCMH-type" evidence="7">
    <location>
        <begin position="60"/>
        <end position="242"/>
    </location>
</feature>
<evidence type="ECO:0000313" key="9">
    <source>
        <dbReference type="Proteomes" id="UP000591131"/>
    </source>
</evidence>
<dbReference type="GO" id="GO:0016491">
    <property type="term" value="F:oxidoreductase activity"/>
    <property type="evidence" value="ECO:0007669"/>
    <property type="project" value="UniProtKB-KW"/>
</dbReference>
<keyword evidence="6" id="KW-0732">Signal</keyword>
<dbReference type="Proteomes" id="UP000591131">
    <property type="component" value="Unassembled WGS sequence"/>
</dbReference>
<evidence type="ECO:0000256" key="6">
    <source>
        <dbReference type="SAM" id="SignalP"/>
    </source>
</evidence>
<dbReference type="InterPro" id="IPR050416">
    <property type="entry name" value="FAD-linked_Oxidoreductase"/>
</dbReference>
<evidence type="ECO:0000256" key="3">
    <source>
        <dbReference type="ARBA" id="ARBA00022630"/>
    </source>
</evidence>
<dbReference type="PROSITE" id="PS51387">
    <property type="entry name" value="FAD_PCMH"/>
    <property type="match status" value="1"/>
</dbReference>
<dbReference type="InterPro" id="IPR016166">
    <property type="entry name" value="FAD-bd_PCMH"/>
</dbReference>
<evidence type="ECO:0000256" key="5">
    <source>
        <dbReference type="ARBA" id="ARBA00023002"/>
    </source>
</evidence>
<sequence length="560" mass="61733">MIIGGLARLCIAFGLCCECMASSEDPVPEAIAELQKELPENATITKGISDPFFKMFGASYNITPAAMVIPENANQVVSALTICHKYNVPVAVRSGAGHSYIGQSTINNSIVLSLQLLKDFKVDLVDNEYIAKLGGGLDLLEVYTFMAYHDPPLGFAGGFSPSTGIGGFISGGGHGVMSSKYGIAVDRTIAADVVIFDNSIEAFKVVHATTTNEYADLMFAIRGGMGGNYGVVTNFYYKAFIADKVLFSSGGLSECNKSEYADYMEPYLDFMQSETTPAEFSATLILAYLPPRVVSYYMSLCQCDSSGGGDCTQCQRVTEAFRNSTGVIGSTGAFPDMKEMSFVEAQWTSMQCGSVYPPAGIPDTPLKDVEKAMAACLKIETQVVFQWIQMQYYYPSKVDAQAVDIMVDHMFSPTCGESGCYQYILPYTHNMLKEPEDCTTTEKCTAFDHRQRGFSIEHGIFLKPGEDPSKTARPWLGEFSSAIEPYTTNTKYQNYLEDSMTREEWIPRYFPHIGTYKRLQDVKCKYNAIDMFDFARISNFTIELDECRLSSARGGVDDEL</sequence>
<name>A0A7J6LHA7_PERCH</name>
<dbReference type="PANTHER" id="PTHR42973:SF39">
    <property type="entry name" value="FAD-BINDING PCMH-TYPE DOMAIN-CONTAINING PROTEIN"/>
    <property type="match status" value="1"/>
</dbReference>
<comment type="similarity">
    <text evidence="2">Belongs to the oxygen-dependent FAD-linked oxidoreductase family.</text>
</comment>
<dbReference type="InterPro" id="IPR016169">
    <property type="entry name" value="FAD-bd_PCMH_sub2"/>
</dbReference>
<dbReference type="SUPFAM" id="SSF56176">
    <property type="entry name" value="FAD-binding/transporter-associated domain-like"/>
    <property type="match status" value="1"/>
</dbReference>
<evidence type="ECO:0000313" key="8">
    <source>
        <dbReference type="EMBL" id="KAF4658674.1"/>
    </source>
</evidence>
<reference evidence="8 9" key="1">
    <citation type="submission" date="2020-04" db="EMBL/GenBank/DDBJ databases">
        <title>Perkinsus chesapeaki whole genome sequence.</title>
        <authorList>
            <person name="Bogema D.R."/>
        </authorList>
    </citation>
    <scope>NUCLEOTIDE SEQUENCE [LARGE SCALE GENOMIC DNA]</scope>
    <source>
        <strain evidence="8">ATCC PRA-425</strain>
    </source>
</reference>
<dbReference type="Gene3D" id="3.30.465.10">
    <property type="match status" value="1"/>
</dbReference>
<dbReference type="InterPro" id="IPR006094">
    <property type="entry name" value="Oxid_FAD_bind_N"/>
</dbReference>
<evidence type="ECO:0000259" key="7">
    <source>
        <dbReference type="PROSITE" id="PS51387"/>
    </source>
</evidence>
<feature type="chain" id="PRO_5029561078" description="FAD-binding PCMH-type domain-containing protein" evidence="6">
    <location>
        <begin position="22"/>
        <end position="560"/>
    </location>
</feature>
<keyword evidence="5" id="KW-0560">Oxidoreductase</keyword>
<gene>
    <name evidence="8" type="ORF">FOL47_007886</name>
</gene>
<evidence type="ECO:0000256" key="2">
    <source>
        <dbReference type="ARBA" id="ARBA00005466"/>
    </source>
</evidence>
<proteinExistence type="inferred from homology"/>
<dbReference type="Pfam" id="PF01565">
    <property type="entry name" value="FAD_binding_4"/>
    <property type="match status" value="1"/>
</dbReference>
<protein>
    <recommendedName>
        <fullName evidence="7">FAD-binding PCMH-type domain-containing protein</fullName>
    </recommendedName>
</protein>
<keyword evidence="4" id="KW-0274">FAD</keyword>
<dbReference type="EMBL" id="JAAPAO010000484">
    <property type="protein sequence ID" value="KAF4658674.1"/>
    <property type="molecule type" value="Genomic_DNA"/>
</dbReference>
<evidence type="ECO:0000256" key="1">
    <source>
        <dbReference type="ARBA" id="ARBA00001974"/>
    </source>
</evidence>
<comment type="cofactor">
    <cofactor evidence="1">
        <name>FAD</name>
        <dbReference type="ChEBI" id="CHEBI:57692"/>
    </cofactor>
</comment>
<dbReference type="Gene3D" id="3.40.462.20">
    <property type="match status" value="1"/>
</dbReference>
<keyword evidence="9" id="KW-1185">Reference proteome</keyword>
<keyword evidence="3" id="KW-0285">Flavoprotein</keyword>
<dbReference type="AlphaFoldDB" id="A0A7J6LHA7"/>
<dbReference type="OrthoDB" id="439471at2759"/>
<evidence type="ECO:0000256" key="4">
    <source>
        <dbReference type="ARBA" id="ARBA00022827"/>
    </source>
</evidence>
<organism evidence="8 9">
    <name type="scientific">Perkinsus chesapeaki</name>
    <name type="common">Clam parasite</name>
    <name type="synonym">Perkinsus andrewsi</name>
    <dbReference type="NCBI Taxonomy" id="330153"/>
    <lineage>
        <taxon>Eukaryota</taxon>
        <taxon>Sar</taxon>
        <taxon>Alveolata</taxon>
        <taxon>Perkinsozoa</taxon>
        <taxon>Perkinsea</taxon>
        <taxon>Perkinsida</taxon>
        <taxon>Perkinsidae</taxon>
        <taxon>Perkinsus</taxon>
    </lineage>
</organism>
<dbReference type="InterPro" id="IPR036318">
    <property type="entry name" value="FAD-bd_PCMH-like_sf"/>
</dbReference>
<comment type="caution">
    <text evidence="8">The sequence shown here is derived from an EMBL/GenBank/DDBJ whole genome shotgun (WGS) entry which is preliminary data.</text>
</comment>
<feature type="signal peptide" evidence="6">
    <location>
        <begin position="1"/>
        <end position="21"/>
    </location>
</feature>